<gene>
    <name evidence="12" type="ORF">FOZ76_25715</name>
</gene>
<proteinExistence type="inferred from homology"/>
<evidence type="ECO:0000256" key="9">
    <source>
        <dbReference type="ARBA" id="ARBA00045724"/>
    </source>
</evidence>
<comment type="pathway">
    <text evidence="1">Lipid metabolism.</text>
</comment>
<dbReference type="SMART" id="SM00563">
    <property type="entry name" value="PlsC"/>
    <property type="match status" value="1"/>
</dbReference>
<dbReference type="Pfam" id="PF19576">
    <property type="entry name" value="Acyltransf_2"/>
    <property type="match status" value="1"/>
</dbReference>
<keyword evidence="2" id="KW-0444">Lipid biosynthesis</keyword>
<evidence type="ECO:0000256" key="2">
    <source>
        <dbReference type="ARBA" id="ARBA00022516"/>
    </source>
</evidence>
<evidence type="ECO:0000313" key="12">
    <source>
        <dbReference type="EMBL" id="TSH89018.1"/>
    </source>
</evidence>
<comment type="caution">
    <text evidence="12">The sequence shown here is derived from an EMBL/GenBank/DDBJ whole genome shotgun (WGS) entry which is preliminary data.</text>
</comment>
<evidence type="ECO:0000259" key="11">
    <source>
        <dbReference type="SMART" id="SM00563"/>
    </source>
</evidence>
<dbReference type="EC" id="2.3.2.30" evidence="7"/>
<evidence type="ECO:0000256" key="5">
    <source>
        <dbReference type="ARBA" id="ARBA00023315"/>
    </source>
</evidence>
<reference evidence="12 13" key="1">
    <citation type="submission" date="2019-07" db="EMBL/GenBank/DDBJ databases">
        <title>Qingshengfaniella alkalisoli gen. nov., sp. nov., isolated from saline soil.</title>
        <authorList>
            <person name="Xu L."/>
            <person name="Huang X.-X."/>
            <person name="Sun J.-Q."/>
        </authorList>
    </citation>
    <scope>NUCLEOTIDE SEQUENCE [LARGE SCALE GENOMIC DNA]</scope>
    <source>
        <strain evidence="12 13">DSM 27279</strain>
    </source>
</reference>
<dbReference type="AlphaFoldDB" id="A0A556A803"/>
<dbReference type="Gene3D" id="3.40.630.30">
    <property type="match status" value="1"/>
</dbReference>
<organism evidence="12 13">
    <name type="scientific">Verticiella sediminum</name>
    <dbReference type="NCBI Taxonomy" id="1247510"/>
    <lineage>
        <taxon>Bacteria</taxon>
        <taxon>Pseudomonadati</taxon>
        <taxon>Pseudomonadota</taxon>
        <taxon>Betaproteobacteria</taxon>
        <taxon>Burkholderiales</taxon>
        <taxon>Alcaligenaceae</taxon>
        <taxon>Verticiella</taxon>
    </lineage>
</organism>
<dbReference type="OrthoDB" id="9787072at2"/>
<dbReference type="PANTHER" id="PTHR37323">
    <property type="entry name" value="GCN5-RELATED N-ACETYLTRANSFERASE"/>
    <property type="match status" value="1"/>
</dbReference>
<comment type="function">
    <text evidence="9">Catalyzes the first step in the biosynthesis of ornithine lipids, which are phosphorus-free membrane lipids. Catalyzes the 3-hydroxyacyl-acyl carrier protein-dependent acylation of ornithine to form lyso-ornithine lipid (LOL).</text>
</comment>
<evidence type="ECO:0000256" key="8">
    <source>
        <dbReference type="ARBA" id="ARBA00039866"/>
    </source>
</evidence>
<keyword evidence="13" id="KW-1185">Reference proteome</keyword>
<feature type="domain" description="Phospholipid/glycerol acyltransferase" evidence="11">
    <location>
        <begin position="83"/>
        <end position="200"/>
    </location>
</feature>
<evidence type="ECO:0000256" key="7">
    <source>
        <dbReference type="ARBA" id="ARBA00039058"/>
    </source>
</evidence>
<dbReference type="InterPro" id="IPR016181">
    <property type="entry name" value="Acyl_CoA_acyltransferase"/>
</dbReference>
<evidence type="ECO:0000256" key="3">
    <source>
        <dbReference type="ARBA" id="ARBA00022679"/>
    </source>
</evidence>
<evidence type="ECO:0000256" key="4">
    <source>
        <dbReference type="ARBA" id="ARBA00023098"/>
    </source>
</evidence>
<dbReference type="InterPro" id="IPR052351">
    <property type="entry name" value="Ornithine_N-alpha-AT"/>
</dbReference>
<dbReference type="InterPro" id="IPR002123">
    <property type="entry name" value="Plipid/glycerol_acylTrfase"/>
</dbReference>
<dbReference type="InterPro" id="IPR045746">
    <property type="entry name" value="ACT14924-like_Acyltransf_dom"/>
</dbReference>
<dbReference type="GO" id="GO:0043810">
    <property type="term" value="F:ornithine-acyl [acyl carrier protein] N-acyltransferase activity"/>
    <property type="evidence" value="ECO:0007669"/>
    <property type="project" value="UniProtKB-EC"/>
</dbReference>
<dbReference type="EMBL" id="VLTJ01000042">
    <property type="protein sequence ID" value="TSH89018.1"/>
    <property type="molecule type" value="Genomic_DNA"/>
</dbReference>
<dbReference type="SUPFAM" id="SSF55729">
    <property type="entry name" value="Acyl-CoA N-acyltransferases (Nat)"/>
    <property type="match status" value="1"/>
</dbReference>
<dbReference type="GO" id="GO:0006629">
    <property type="term" value="P:lipid metabolic process"/>
    <property type="evidence" value="ECO:0007669"/>
    <property type="project" value="UniProtKB-KW"/>
</dbReference>
<evidence type="ECO:0000256" key="6">
    <source>
        <dbReference type="ARBA" id="ARBA00038095"/>
    </source>
</evidence>
<comment type="similarity">
    <text evidence="6">Belongs to the acetyltransferase family. OlsB subfamily.</text>
</comment>
<keyword evidence="5" id="KW-0012">Acyltransferase</keyword>
<dbReference type="PANTHER" id="PTHR37323:SF1">
    <property type="entry name" value="L-ORNITHINE N(ALPHA)-ACYLTRANSFERASE"/>
    <property type="match status" value="1"/>
</dbReference>
<protein>
    <recommendedName>
        <fullName evidence="8">L-ornithine N(alpha)-acyltransferase</fullName>
        <ecNumber evidence="7">2.3.2.30</ecNumber>
    </recommendedName>
</protein>
<keyword evidence="4" id="KW-0443">Lipid metabolism</keyword>
<dbReference type="Pfam" id="PF13444">
    <property type="entry name" value="Acetyltransf_5"/>
    <property type="match status" value="1"/>
</dbReference>
<dbReference type="SUPFAM" id="SSF69593">
    <property type="entry name" value="Glycerol-3-phosphate (1)-acyltransferase"/>
    <property type="match status" value="1"/>
</dbReference>
<sequence length="571" mass="62849">MGKLQARMEDHFAHRFDGRGALLARAVVRSLARIAQLDRIDAFLREHAHLHGLAFVEAALAHLDCRYQVDHVERERIPEHGRVVIAANHPMGGLDALALLACIGSIRRDVRVLGNDVLRWLGGLGELLIPIPVFDGRASGAQLSAVRRALEDDCAVIVFPAGEVSRLDWRGVRDGPWRPGFVRFAQSAGAPILPVRIGGRNSALFYGASAVYKPLGTSLLPRELFARRGTRITIRIADPCPVQSLPGEGRNRRAVSLAVRRAIDTLHQAHPDWRAPAAIAHRRYASAVRTEIEALPLIGSTADGKRIHAGRLAADSALLREIARLREQSFRQAGEGTGRPLDTDSYDTWYDHIVLWDTKAEAIAGAYRAVAGAQLLAERGLAGLYSAKLFAFAPELEDMVAQGVELGRSFVAPAYRGGRSLEYLWYGIGAWLRQHPGVRYLFGPVSISAAIPREAREWMVGYYSRYFGEPPGLASAPHPFRYAGQPPRFDTLDAEAAMQVLREQLERLGTRVPTLYKQYVELCEPGGVGFLAFGVDPDFSGAIDGLIRVDLTRMKPRKRERYLGVTAATAH</sequence>
<evidence type="ECO:0000256" key="10">
    <source>
        <dbReference type="ARBA" id="ARBA00047785"/>
    </source>
</evidence>
<dbReference type="Proteomes" id="UP000318405">
    <property type="component" value="Unassembled WGS sequence"/>
</dbReference>
<keyword evidence="3 12" id="KW-0808">Transferase</keyword>
<evidence type="ECO:0000313" key="13">
    <source>
        <dbReference type="Proteomes" id="UP000318405"/>
    </source>
</evidence>
<name>A0A556A803_9BURK</name>
<accession>A0A556A803</accession>
<evidence type="ECO:0000256" key="1">
    <source>
        <dbReference type="ARBA" id="ARBA00005189"/>
    </source>
</evidence>
<comment type="catalytic activity">
    <reaction evidence="10">
        <text>a (3R)-hydroxyacyl-[ACP] + L-ornithine = a lyso-ornithine lipid + holo-[ACP] + H(+)</text>
        <dbReference type="Rhea" id="RHEA:20633"/>
        <dbReference type="Rhea" id="RHEA-COMP:9685"/>
        <dbReference type="Rhea" id="RHEA-COMP:9945"/>
        <dbReference type="ChEBI" id="CHEBI:15378"/>
        <dbReference type="ChEBI" id="CHEBI:46911"/>
        <dbReference type="ChEBI" id="CHEBI:64479"/>
        <dbReference type="ChEBI" id="CHEBI:78827"/>
        <dbReference type="ChEBI" id="CHEBI:138482"/>
        <dbReference type="EC" id="2.3.2.30"/>
    </reaction>
    <physiologicalReaction direction="left-to-right" evidence="10">
        <dbReference type="Rhea" id="RHEA:20634"/>
    </physiologicalReaction>
</comment>